<keyword evidence="1" id="KW-0456">Lyase</keyword>
<dbReference type="Proteomes" id="UP000233435">
    <property type="component" value="Unassembled WGS sequence"/>
</dbReference>
<organism evidence="6 7">
    <name type="scientific">Confluentibacter flavum</name>
    <dbReference type="NCBI Taxonomy" id="1909700"/>
    <lineage>
        <taxon>Bacteria</taxon>
        <taxon>Pseudomonadati</taxon>
        <taxon>Bacteroidota</taxon>
        <taxon>Flavobacteriia</taxon>
        <taxon>Flavobacteriales</taxon>
        <taxon>Flavobacteriaceae</taxon>
        <taxon>Confluentibacter</taxon>
    </lineage>
</organism>
<evidence type="ECO:0000256" key="3">
    <source>
        <dbReference type="ARBA" id="ARBA00046336"/>
    </source>
</evidence>
<evidence type="ECO:0000256" key="2">
    <source>
        <dbReference type="ARBA" id="ARBA00023277"/>
    </source>
</evidence>
<dbReference type="GO" id="GO:0016829">
    <property type="term" value="F:lyase activity"/>
    <property type="evidence" value="ECO:0007669"/>
    <property type="project" value="UniProtKB-KW"/>
</dbReference>
<accession>A0A2N3HI19</accession>
<evidence type="ECO:0000313" key="7">
    <source>
        <dbReference type="Proteomes" id="UP000233435"/>
    </source>
</evidence>
<dbReference type="OrthoDB" id="1956341at2"/>
<sequence>MFEKYMIVEDNLKNVVDEGKVSGFQFGARLPYYRGVSLSMLEEIEVSVDGKVLPQDKVHLIVRDNTYNLKQREEELDDRWEMGEVVNLFIEKEEGLPKGKHQLGLKVNIRIGYLPFPAIRNAQKEITIE</sequence>
<evidence type="ECO:0000256" key="4">
    <source>
        <dbReference type="ARBA" id="ARBA00047208"/>
    </source>
</evidence>
<evidence type="ECO:0000256" key="1">
    <source>
        <dbReference type="ARBA" id="ARBA00023239"/>
    </source>
</evidence>
<comment type="similarity">
    <text evidence="3">Belongs to the C-glycoside deglycosidase beta subunit family.</text>
</comment>
<dbReference type="InterPro" id="IPR045959">
    <property type="entry name" value="CGDB"/>
</dbReference>
<name>A0A2N3HI19_9FLAO</name>
<dbReference type="AlphaFoldDB" id="A0A2N3HI19"/>
<gene>
    <name evidence="6" type="ORF">CSW08_12895</name>
</gene>
<comment type="caution">
    <text evidence="6">The sequence shown here is derived from an EMBL/GenBank/DDBJ whole genome shotgun (WGS) entry which is preliminary data.</text>
</comment>
<dbReference type="EMBL" id="PJEO01000049">
    <property type="protein sequence ID" value="PKQ44543.1"/>
    <property type="molecule type" value="Genomic_DNA"/>
</dbReference>
<feature type="domain" description="C-glycoside deglycosidase beta subunit" evidence="5">
    <location>
        <begin position="2"/>
        <end position="113"/>
    </location>
</feature>
<keyword evidence="2" id="KW-0119">Carbohydrate metabolism</keyword>
<reference evidence="6 7" key="1">
    <citation type="submission" date="2017-12" db="EMBL/GenBank/DDBJ databases">
        <title>Confluentibacter flavum sp. nov., isolated from the saline lake.</title>
        <authorList>
            <person name="Yu L."/>
        </authorList>
    </citation>
    <scope>NUCLEOTIDE SEQUENCE [LARGE SCALE GENOMIC DNA]</scope>
    <source>
        <strain evidence="6 7">3B</strain>
    </source>
</reference>
<evidence type="ECO:0000259" key="5">
    <source>
        <dbReference type="Pfam" id="PF19906"/>
    </source>
</evidence>
<dbReference type="Pfam" id="PF19906">
    <property type="entry name" value="CGDB"/>
    <property type="match status" value="1"/>
</dbReference>
<keyword evidence="7" id="KW-1185">Reference proteome</keyword>
<evidence type="ECO:0000313" key="6">
    <source>
        <dbReference type="EMBL" id="PKQ44543.1"/>
    </source>
</evidence>
<proteinExistence type="inferred from homology"/>
<protein>
    <recommendedName>
        <fullName evidence="4">C-deglycosylation enzyme beta subunit</fullName>
    </recommendedName>
</protein>